<protein>
    <submittedName>
        <fullName evidence="1">Uncharacterized protein</fullName>
    </submittedName>
</protein>
<dbReference type="Proteomes" id="UP000315017">
    <property type="component" value="Chromosome"/>
</dbReference>
<dbReference type="AlphaFoldDB" id="A0A517Y963"/>
<gene>
    <name evidence="1" type="ORF">ETAA8_18600</name>
</gene>
<proteinExistence type="predicted"/>
<name>A0A517Y963_9BACT</name>
<dbReference type="EMBL" id="CP036274">
    <property type="protein sequence ID" value="QDU26778.1"/>
    <property type="molecule type" value="Genomic_DNA"/>
</dbReference>
<evidence type="ECO:0000313" key="1">
    <source>
        <dbReference type="EMBL" id="QDU26778.1"/>
    </source>
</evidence>
<organism evidence="1 2">
    <name type="scientific">Anatilimnocola aggregata</name>
    <dbReference type="NCBI Taxonomy" id="2528021"/>
    <lineage>
        <taxon>Bacteria</taxon>
        <taxon>Pseudomonadati</taxon>
        <taxon>Planctomycetota</taxon>
        <taxon>Planctomycetia</taxon>
        <taxon>Pirellulales</taxon>
        <taxon>Pirellulaceae</taxon>
        <taxon>Anatilimnocola</taxon>
    </lineage>
</organism>
<reference evidence="1 2" key="1">
    <citation type="submission" date="2019-02" db="EMBL/GenBank/DDBJ databases">
        <title>Deep-cultivation of Planctomycetes and their phenomic and genomic characterization uncovers novel biology.</title>
        <authorList>
            <person name="Wiegand S."/>
            <person name="Jogler M."/>
            <person name="Boedeker C."/>
            <person name="Pinto D."/>
            <person name="Vollmers J."/>
            <person name="Rivas-Marin E."/>
            <person name="Kohn T."/>
            <person name="Peeters S.H."/>
            <person name="Heuer A."/>
            <person name="Rast P."/>
            <person name="Oberbeckmann S."/>
            <person name="Bunk B."/>
            <person name="Jeske O."/>
            <person name="Meyerdierks A."/>
            <person name="Storesund J.E."/>
            <person name="Kallscheuer N."/>
            <person name="Luecker S."/>
            <person name="Lage O.M."/>
            <person name="Pohl T."/>
            <person name="Merkel B.J."/>
            <person name="Hornburger P."/>
            <person name="Mueller R.-W."/>
            <person name="Bruemmer F."/>
            <person name="Labrenz M."/>
            <person name="Spormann A.M."/>
            <person name="Op den Camp H."/>
            <person name="Overmann J."/>
            <person name="Amann R."/>
            <person name="Jetten M.S.M."/>
            <person name="Mascher T."/>
            <person name="Medema M.H."/>
            <person name="Devos D.P."/>
            <person name="Kaster A.-K."/>
            <person name="Ovreas L."/>
            <person name="Rohde M."/>
            <person name="Galperin M.Y."/>
            <person name="Jogler C."/>
        </authorList>
    </citation>
    <scope>NUCLEOTIDE SEQUENCE [LARGE SCALE GENOMIC DNA]</scope>
    <source>
        <strain evidence="1 2">ETA_A8</strain>
    </source>
</reference>
<dbReference type="KEGG" id="aagg:ETAA8_18600"/>
<evidence type="ECO:0000313" key="2">
    <source>
        <dbReference type="Proteomes" id="UP000315017"/>
    </source>
</evidence>
<keyword evidence="2" id="KW-1185">Reference proteome</keyword>
<accession>A0A517Y963</accession>
<sequence>MLTNRFSVVILSLAVLSLAIWTVVIAARQISVTRGPAQEWHPSAAFHRESTTHLLPASWVGSNDKTLFFAPVPGFDLQR</sequence>